<evidence type="ECO:0000256" key="1">
    <source>
        <dbReference type="ARBA" id="ARBA00023239"/>
    </source>
</evidence>
<dbReference type="PANTHER" id="PTHR21240">
    <property type="entry name" value="2-AMINO-3-CARBOXYLMUCONATE-6-SEMIALDEHYDE DECARBOXYLASE"/>
    <property type="match status" value="1"/>
</dbReference>
<dbReference type="Gene3D" id="3.20.20.140">
    <property type="entry name" value="Metal-dependent hydrolases"/>
    <property type="match status" value="1"/>
</dbReference>
<name>A0A9W6G2T5_9BACT</name>
<protein>
    <submittedName>
        <fullName evidence="3">Amidohydrolase</fullName>
    </submittedName>
</protein>
<reference evidence="3" key="1">
    <citation type="submission" date="2022-12" db="EMBL/GenBank/DDBJ databases">
        <title>Reference genome sequencing for broad-spectrum identification of bacterial and archaeal isolates by mass spectrometry.</title>
        <authorList>
            <person name="Sekiguchi Y."/>
            <person name="Tourlousse D.M."/>
        </authorList>
    </citation>
    <scope>NUCLEOTIDE SEQUENCE</scope>
    <source>
        <strain evidence="3">H2</strain>
    </source>
</reference>
<dbReference type="InterPro" id="IPR006680">
    <property type="entry name" value="Amidohydro-rel"/>
</dbReference>
<dbReference type="AlphaFoldDB" id="A0A9W6G2T5"/>
<sequence>MTQKIQGGSSRTVRIDFHVHLGVYADHKPWVTEWIKQSQPDPGEYDAYIQRYSDPGAFEELLAAEGIDYACVLAELCPITTGICSNEQVEAFCKGRTRLIPFCSINPHLTTDLGSELRRLVETAGFRGLKLYPSYQHYYLNDPRVYPLYQAAQELGIPVLIHTGSSVFKGTRIKYCDPIHLDDVANDFPSLNLVMAHSGRGFWYDRAFFLSKLHANLYMEVSGLPPSKLMTYFPELARNTDKVIFGSDWPGASQIRRNMEVIAGLPLPAEGVEMILGGNAARLLNL</sequence>
<feature type="domain" description="Amidohydrolase-related" evidence="2">
    <location>
        <begin position="15"/>
        <end position="286"/>
    </location>
</feature>
<proteinExistence type="predicted"/>
<accession>A0A9W6G2T5</accession>
<dbReference type="Proteomes" id="UP001144352">
    <property type="component" value="Unassembled WGS sequence"/>
</dbReference>
<dbReference type="InterPro" id="IPR032466">
    <property type="entry name" value="Metal_Hydrolase"/>
</dbReference>
<keyword evidence="4" id="KW-1185">Reference proteome</keyword>
<gene>
    <name evidence="3" type="ORF">GHYDROH2_28710</name>
</gene>
<evidence type="ECO:0000313" key="4">
    <source>
        <dbReference type="Proteomes" id="UP001144352"/>
    </source>
</evidence>
<dbReference type="CDD" id="cd01292">
    <property type="entry name" value="metallo-dependent_hydrolases"/>
    <property type="match status" value="1"/>
</dbReference>
<dbReference type="Pfam" id="PF04909">
    <property type="entry name" value="Amidohydro_2"/>
    <property type="match status" value="1"/>
</dbReference>
<evidence type="ECO:0000313" key="3">
    <source>
        <dbReference type="EMBL" id="GLI39370.1"/>
    </source>
</evidence>
<keyword evidence="1" id="KW-0456">Lyase</keyword>
<dbReference type="PANTHER" id="PTHR21240:SF19">
    <property type="entry name" value="CATALYTIC_ HYDROLASE"/>
    <property type="match status" value="1"/>
</dbReference>
<evidence type="ECO:0000259" key="2">
    <source>
        <dbReference type="Pfam" id="PF04909"/>
    </source>
</evidence>
<dbReference type="RefSeq" id="WP_214186653.1">
    <property type="nucleotide sequence ID" value="NZ_BSDS01000002.1"/>
</dbReference>
<dbReference type="GO" id="GO:0016787">
    <property type="term" value="F:hydrolase activity"/>
    <property type="evidence" value="ECO:0007669"/>
    <property type="project" value="InterPro"/>
</dbReference>
<dbReference type="InterPro" id="IPR032465">
    <property type="entry name" value="ACMSD"/>
</dbReference>
<dbReference type="EMBL" id="BSDS01000002">
    <property type="protein sequence ID" value="GLI39370.1"/>
    <property type="molecule type" value="Genomic_DNA"/>
</dbReference>
<dbReference type="GO" id="GO:0016831">
    <property type="term" value="F:carboxy-lyase activity"/>
    <property type="evidence" value="ECO:0007669"/>
    <property type="project" value="InterPro"/>
</dbReference>
<dbReference type="SUPFAM" id="SSF51556">
    <property type="entry name" value="Metallo-dependent hydrolases"/>
    <property type="match status" value="1"/>
</dbReference>
<comment type="caution">
    <text evidence="3">The sequence shown here is derived from an EMBL/GenBank/DDBJ whole genome shotgun (WGS) entry which is preliminary data.</text>
</comment>
<organism evidence="3 4">
    <name type="scientific">Geobacter hydrogenophilus</name>
    <dbReference type="NCBI Taxonomy" id="40983"/>
    <lineage>
        <taxon>Bacteria</taxon>
        <taxon>Pseudomonadati</taxon>
        <taxon>Thermodesulfobacteriota</taxon>
        <taxon>Desulfuromonadia</taxon>
        <taxon>Geobacterales</taxon>
        <taxon>Geobacteraceae</taxon>
        <taxon>Geobacter</taxon>
    </lineage>
</organism>